<evidence type="ECO:0000256" key="1">
    <source>
        <dbReference type="SAM" id="Phobius"/>
    </source>
</evidence>
<protein>
    <submittedName>
        <fullName evidence="2">Uncharacterized protein</fullName>
    </submittedName>
</protein>
<sequence length="308" mass="33576">MQRQQQCQLQQQQQQQWVESVDVTTQTATVAKARAEKYATAAKDRLARCPAGVWRVNVRLDQDAQSELLRFSDHLLRDPARGARCAVILQVRYHPPGAASSSRCGVILQVRVILQVHPPGAVILRCILQVRCHPPGAASYSRCGVILQVRRHPPGGAPAMRRQLLALLSVTRPHCPGALRLVLRCSGGLEFQLDSSSVRSCVSGGDIVAQGAPGIPAGARREAWRMARMAFSMHCLLGLSTPRCGCCLADARKPKRFYITGGVPPLGACPVQLLQEYVVSAFGSLGFLCLCFAIYYDREDGGTPGQRR</sequence>
<feature type="transmembrane region" description="Helical" evidence="1">
    <location>
        <begin position="277"/>
        <end position="296"/>
    </location>
</feature>
<accession>A0AAE0GFA6</accession>
<keyword evidence="3" id="KW-1185">Reference proteome</keyword>
<comment type="caution">
    <text evidence="2">The sequence shown here is derived from an EMBL/GenBank/DDBJ whole genome shotgun (WGS) entry which is preliminary data.</text>
</comment>
<evidence type="ECO:0000313" key="3">
    <source>
        <dbReference type="Proteomes" id="UP001190700"/>
    </source>
</evidence>
<keyword evidence="1" id="KW-0472">Membrane</keyword>
<keyword evidence="1" id="KW-1133">Transmembrane helix</keyword>
<gene>
    <name evidence="2" type="ORF">CYMTET_14979</name>
</gene>
<evidence type="ECO:0000313" key="2">
    <source>
        <dbReference type="EMBL" id="KAK3276982.1"/>
    </source>
</evidence>
<name>A0AAE0GFA6_9CHLO</name>
<dbReference type="AlphaFoldDB" id="A0AAE0GFA6"/>
<dbReference type="EMBL" id="LGRX02006289">
    <property type="protein sequence ID" value="KAK3276982.1"/>
    <property type="molecule type" value="Genomic_DNA"/>
</dbReference>
<keyword evidence="1" id="KW-0812">Transmembrane</keyword>
<dbReference type="Proteomes" id="UP001190700">
    <property type="component" value="Unassembled WGS sequence"/>
</dbReference>
<proteinExistence type="predicted"/>
<organism evidence="2 3">
    <name type="scientific">Cymbomonas tetramitiformis</name>
    <dbReference type="NCBI Taxonomy" id="36881"/>
    <lineage>
        <taxon>Eukaryota</taxon>
        <taxon>Viridiplantae</taxon>
        <taxon>Chlorophyta</taxon>
        <taxon>Pyramimonadophyceae</taxon>
        <taxon>Pyramimonadales</taxon>
        <taxon>Pyramimonadaceae</taxon>
        <taxon>Cymbomonas</taxon>
    </lineage>
</organism>
<reference evidence="2 3" key="1">
    <citation type="journal article" date="2015" name="Genome Biol. Evol.">
        <title>Comparative Genomics of a Bacterivorous Green Alga Reveals Evolutionary Causalities and Consequences of Phago-Mixotrophic Mode of Nutrition.</title>
        <authorList>
            <person name="Burns J.A."/>
            <person name="Paasch A."/>
            <person name="Narechania A."/>
            <person name="Kim E."/>
        </authorList>
    </citation>
    <scope>NUCLEOTIDE SEQUENCE [LARGE SCALE GENOMIC DNA]</scope>
    <source>
        <strain evidence="2 3">PLY_AMNH</strain>
    </source>
</reference>